<feature type="compositionally biased region" description="Polar residues" evidence="1">
    <location>
        <begin position="72"/>
        <end position="82"/>
    </location>
</feature>
<reference evidence="2 3" key="1">
    <citation type="submission" date="2020-01" db="EMBL/GenBank/DDBJ databases">
        <title>Genomes of bacteria type strains.</title>
        <authorList>
            <person name="Chen J."/>
            <person name="Zhu S."/>
            <person name="Yang J."/>
        </authorList>
    </citation>
    <scope>NUCLEOTIDE SEQUENCE [LARGE SCALE GENOMIC DNA]</scope>
    <source>
        <strain evidence="2 3">DSM 16655</strain>
    </source>
</reference>
<feature type="region of interest" description="Disordered" evidence="1">
    <location>
        <begin position="35"/>
        <end position="82"/>
    </location>
</feature>
<evidence type="ECO:0000256" key="1">
    <source>
        <dbReference type="SAM" id="MobiDB-lite"/>
    </source>
</evidence>
<evidence type="ECO:0000313" key="3">
    <source>
        <dbReference type="Proteomes" id="UP001320715"/>
    </source>
</evidence>
<name>A0ABT1CN02_9HYPH</name>
<dbReference type="Proteomes" id="UP001320715">
    <property type="component" value="Unassembled WGS sequence"/>
</dbReference>
<keyword evidence="3" id="KW-1185">Reference proteome</keyword>
<dbReference type="EMBL" id="JAAAML010000001">
    <property type="protein sequence ID" value="MCO6407577.1"/>
    <property type="molecule type" value="Genomic_DNA"/>
</dbReference>
<protein>
    <submittedName>
        <fullName evidence="2">Uncharacterized protein</fullName>
    </submittedName>
</protein>
<sequence>MPTRLSLRLSAGAALLTIGLSGQVFALSELKPVQPASDEVEQGPSLPPLEEPTTGIDGGLPQPGPIIRELPQPQTGEITGSDTTAGEAMAVDIITDPQQLPEPARRMRELILDAAATGDPEKLRALLGTGPNATQLAFGDIEGDPVDYLRSVSGDGEGLEILAILIDLLNAGFVRFDAGEPGETYVWPYFVALPLDGLTAPQRVELLRLVTAGDVEDMKAYGAYNFYRVGISPDGEWRFFMAGD</sequence>
<proteinExistence type="predicted"/>
<accession>A0ABT1CN02</accession>
<gene>
    <name evidence="2" type="ORF">GTW23_05265</name>
</gene>
<comment type="caution">
    <text evidence="2">The sequence shown here is derived from an EMBL/GenBank/DDBJ whole genome shotgun (WGS) entry which is preliminary data.</text>
</comment>
<organism evidence="2 3">
    <name type="scientific">Hoeflea alexandrii</name>
    <dbReference type="NCBI Taxonomy" id="288436"/>
    <lineage>
        <taxon>Bacteria</taxon>
        <taxon>Pseudomonadati</taxon>
        <taxon>Pseudomonadota</taxon>
        <taxon>Alphaproteobacteria</taxon>
        <taxon>Hyphomicrobiales</taxon>
        <taxon>Rhizobiaceae</taxon>
        <taxon>Hoeflea</taxon>
    </lineage>
</organism>
<evidence type="ECO:0000313" key="2">
    <source>
        <dbReference type="EMBL" id="MCO6407577.1"/>
    </source>
</evidence>